<comment type="cofactor">
    <cofactor evidence="6">
        <name>[4Fe-4S] cluster</name>
        <dbReference type="ChEBI" id="CHEBI:49883"/>
    </cofactor>
</comment>
<dbReference type="InterPro" id="IPR017896">
    <property type="entry name" value="4Fe4S_Fe-S-bd"/>
</dbReference>
<comment type="function">
    <text evidence="6">Could be involved in the maturation of NapA, the catalytic subunit of the periplasmic nitrate reductase, before its export into the periplasm.</text>
</comment>
<comment type="similarity">
    <text evidence="6">Belongs to the NapF family.</text>
</comment>
<dbReference type="InterPro" id="IPR017900">
    <property type="entry name" value="4Fe4S_Fe_S_CS"/>
</dbReference>
<comment type="subunit">
    <text evidence="6">Interacts with the cytoplasmic NapA precursor.</text>
</comment>
<dbReference type="NCBIfam" id="TIGR00402">
    <property type="entry name" value="napF"/>
    <property type="match status" value="1"/>
</dbReference>
<keyword evidence="2 6" id="KW-0479">Metal-binding</keyword>
<keyword evidence="9" id="KW-1185">Reference proteome</keyword>
<dbReference type="InterPro" id="IPR052977">
    <property type="entry name" value="Polyferredoxin-like_ET"/>
</dbReference>
<feature type="binding site" evidence="6">
    <location>
        <position position="148"/>
    </location>
    <ligand>
        <name>[4Fe-4S] cluster</name>
        <dbReference type="ChEBI" id="CHEBI:49883"/>
        <label>3</label>
    </ligand>
</feature>
<name>A0A1X9NA59_9GAMM</name>
<feature type="binding site" evidence="6">
    <location>
        <position position="40"/>
    </location>
    <ligand>
        <name>[4Fe-4S] cluster</name>
        <dbReference type="ChEBI" id="CHEBI:49883"/>
        <label>1</label>
    </ligand>
</feature>
<organism evidence="8 9">
    <name type="scientific">Oceanicoccus sagamiensis</name>
    <dbReference type="NCBI Taxonomy" id="716816"/>
    <lineage>
        <taxon>Bacteria</taxon>
        <taxon>Pseudomonadati</taxon>
        <taxon>Pseudomonadota</taxon>
        <taxon>Gammaproteobacteria</taxon>
        <taxon>Cellvibrionales</taxon>
        <taxon>Spongiibacteraceae</taxon>
        <taxon>Oceanicoccus</taxon>
    </lineage>
</organism>
<evidence type="ECO:0000256" key="2">
    <source>
        <dbReference type="ARBA" id="ARBA00022723"/>
    </source>
</evidence>
<dbReference type="InterPro" id="IPR004496">
    <property type="entry name" value="NapF"/>
</dbReference>
<protein>
    <recommendedName>
        <fullName evidence="6">Ferredoxin-type protein NapF</fullName>
    </recommendedName>
</protein>
<dbReference type="STRING" id="716816.BST96_03895"/>
<keyword evidence="4 6" id="KW-0408">Iron</keyword>
<evidence type="ECO:0000313" key="8">
    <source>
        <dbReference type="EMBL" id="ARN73322.1"/>
    </source>
</evidence>
<dbReference type="Pfam" id="PF12838">
    <property type="entry name" value="Fer4_7"/>
    <property type="match status" value="2"/>
</dbReference>
<dbReference type="GO" id="GO:0005737">
    <property type="term" value="C:cytoplasm"/>
    <property type="evidence" value="ECO:0007669"/>
    <property type="project" value="UniProtKB-SubCell"/>
</dbReference>
<feature type="domain" description="4Fe-4S ferredoxin-type" evidence="7">
    <location>
        <begin position="58"/>
        <end position="89"/>
    </location>
</feature>
<dbReference type="Gene3D" id="3.30.70.20">
    <property type="match status" value="2"/>
</dbReference>
<dbReference type="PROSITE" id="PS51379">
    <property type="entry name" value="4FE4S_FER_2"/>
    <property type="match status" value="3"/>
</dbReference>
<feature type="binding site" evidence="6">
    <location>
        <position position="72"/>
    </location>
    <ligand>
        <name>[4Fe-4S] cluster</name>
        <dbReference type="ChEBI" id="CHEBI:49883"/>
        <label>2</label>
    </ligand>
</feature>
<dbReference type="PROSITE" id="PS00198">
    <property type="entry name" value="4FE4S_FER_1"/>
    <property type="match status" value="2"/>
</dbReference>
<feature type="binding site" evidence="6">
    <location>
        <position position="75"/>
    </location>
    <ligand>
        <name>[4Fe-4S] cluster</name>
        <dbReference type="ChEBI" id="CHEBI:49883"/>
        <label>2</label>
    </ligand>
</feature>
<dbReference type="GO" id="GO:0051539">
    <property type="term" value="F:4 iron, 4 sulfur cluster binding"/>
    <property type="evidence" value="ECO:0007669"/>
    <property type="project" value="UniProtKB-UniRule"/>
</dbReference>
<evidence type="ECO:0000256" key="5">
    <source>
        <dbReference type="ARBA" id="ARBA00023014"/>
    </source>
</evidence>
<feature type="binding site" evidence="6">
    <location>
        <position position="79"/>
    </location>
    <ligand>
        <name>[4Fe-4S] cluster</name>
        <dbReference type="ChEBI" id="CHEBI:49883"/>
        <label>2</label>
    </ligand>
</feature>
<proteinExistence type="inferred from homology"/>
<feature type="domain" description="4Fe-4S ferredoxin-type" evidence="7">
    <location>
        <begin position="26"/>
        <end position="57"/>
    </location>
</feature>
<feature type="domain" description="4Fe-4S ferredoxin-type" evidence="7">
    <location>
        <begin position="133"/>
        <end position="162"/>
    </location>
</feature>
<keyword evidence="6" id="KW-0963">Cytoplasm</keyword>
<dbReference type="EMBL" id="CP019343">
    <property type="protein sequence ID" value="ARN73322.1"/>
    <property type="molecule type" value="Genomic_DNA"/>
</dbReference>
<gene>
    <name evidence="6" type="primary">napF</name>
    <name evidence="8" type="ORF">BST96_03895</name>
</gene>
<dbReference type="GO" id="GO:0046872">
    <property type="term" value="F:metal ion binding"/>
    <property type="evidence" value="ECO:0007669"/>
    <property type="project" value="UniProtKB-KW"/>
</dbReference>
<evidence type="ECO:0000259" key="7">
    <source>
        <dbReference type="PROSITE" id="PS51379"/>
    </source>
</evidence>
<keyword evidence="5 6" id="KW-0411">Iron-sulfur</keyword>
<dbReference type="HAMAP" id="MF_02201">
    <property type="entry name" value="NapF"/>
    <property type="match status" value="1"/>
</dbReference>
<dbReference type="CDD" id="cd10564">
    <property type="entry name" value="NapF_like"/>
    <property type="match status" value="1"/>
</dbReference>
<sequence length="164" mass="17919">MPMDLQRRHFLRGKVGTHKQPTRMPWLIDIDQFSSTCTQCEQCITSCKENIIVKGDGGFPEVNFALGECTFCGDCASVCPEPLFNQSDDKAPWDYRASINNTCLTYNNVSCQSCQDSCEPRAIVFEYTIGKPPTPSISSEACTGCGACVATCPSQAIDIQLPTA</sequence>
<dbReference type="SUPFAM" id="SSF54862">
    <property type="entry name" value="4Fe-4S ferredoxins"/>
    <property type="match status" value="1"/>
</dbReference>
<evidence type="ECO:0000256" key="3">
    <source>
        <dbReference type="ARBA" id="ARBA00022737"/>
    </source>
</evidence>
<feature type="binding site" evidence="6">
    <location>
        <position position="69"/>
    </location>
    <ligand>
        <name>[4Fe-4S] cluster</name>
        <dbReference type="ChEBI" id="CHEBI:49883"/>
        <label>2</label>
    </ligand>
</feature>
<evidence type="ECO:0000256" key="4">
    <source>
        <dbReference type="ARBA" id="ARBA00023004"/>
    </source>
</evidence>
<feature type="binding site" evidence="6">
    <location>
        <position position="145"/>
    </location>
    <ligand>
        <name>[4Fe-4S] cluster</name>
        <dbReference type="ChEBI" id="CHEBI:49883"/>
        <label>3</label>
    </ligand>
</feature>
<comment type="subcellular location">
    <subcellularLocation>
        <location evidence="6">Cytoplasm</location>
    </subcellularLocation>
</comment>
<feature type="binding site" evidence="6">
    <location>
        <position position="37"/>
    </location>
    <ligand>
        <name>[4Fe-4S] cluster</name>
        <dbReference type="ChEBI" id="CHEBI:49883"/>
        <label>1</label>
    </ligand>
</feature>
<evidence type="ECO:0000256" key="1">
    <source>
        <dbReference type="ARBA" id="ARBA00022485"/>
    </source>
</evidence>
<dbReference type="PANTHER" id="PTHR43193:SF2">
    <property type="entry name" value="POLYFERREDOXIN PROTEIN FWDF"/>
    <property type="match status" value="1"/>
</dbReference>
<feature type="binding site" evidence="6">
    <location>
        <position position="43"/>
    </location>
    <ligand>
        <name>[4Fe-4S] cluster</name>
        <dbReference type="ChEBI" id="CHEBI:49883"/>
        <label>1</label>
    </ligand>
</feature>
<keyword evidence="3 6" id="KW-0677">Repeat</keyword>
<feature type="binding site" evidence="6">
    <location>
        <position position="142"/>
    </location>
    <ligand>
        <name>[4Fe-4S] cluster</name>
        <dbReference type="ChEBI" id="CHEBI:49883"/>
        <label>3</label>
    </ligand>
</feature>
<dbReference type="AlphaFoldDB" id="A0A1X9NA59"/>
<reference evidence="8 9" key="1">
    <citation type="submission" date="2016-11" db="EMBL/GenBank/DDBJ databases">
        <title>Trade-off between light-utilization and light-protection in marine flavobacteria.</title>
        <authorList>
            <person name="Kumagai Y."/>
        </authorList>
    </citation>
    <scope>NUCLEOTIDE SEQUENCE [LARGE SCALE GENOMIC DNA]</scope>
    <source>
        <strain evidence="8 9">NBRC 107125</strain>
    </source>
</reference>
<feature type="binding site" evidence="6">
    <location>
        <position position="152"/>
    </location>
    <ligand>
        <name>[4Fe-4S] cluster</name>
        <dbReference type="ChEBI" id="CHEBI:49883"/>
        <label>3</label>
    </ligand>
</feature>
<dbReference type="PANTHER" id="PTHR43193">
    <property type="match status" value="1"/>
</dbReference>
<dbReference type="Proteomes" id="UP000193450">
    <property type="component" value="Chromosome"/>
</dbReference>
<evidence type="ECO:0000313" key="9">
    <source>
        <dbReference type="Proteomes" id="UP000193450"/>
    </source>
</evidence>
<accession>A0A1X9NA59</accession>
<feature type="binding site" evidence="6">
    <location>
        <position position="47"/>
    </location>
    <ligand>
        <name>[4Fe-4S] cluster</name>
        <dbReference type="ChEBI" id="CHEBI:49883"/>
        <label>1</label>
    </ligand>
</feature>
<dbReference type="KEGG" id="osg:BST96_03895"/>
<evidence type="ECO:0000256" key="6">
    <source>
        <dbReference type="HAMAP-Rule" id="MF_02201"/>
    </source>
</evidence>
<keyword evidence="1 6" id="KW-0004">4Fe-4S</keyword>